<evidence type="ECO:0000313" key="2">
    <source>
        <dbReference type="EMBL" id="MBI5128892.1"/>
    </source>
</evidence>
<evidence type="ECO:0000313" key="3">
    <source>
        <dbReference type="Proteomes" id="UP000782519"/>
    </source>
</evidence>
<organism evidence="2 3">
    <name type="scientific">Rhodopseudomonas palustris</name>
    <dbReference type="NCBI Taxonomy" id="1076"/>
    <lineage>
        <taxon>Bacteria</taxon>
        <taxon>Pseudomonadati</taxon>
        <taxon>Pseudomonadota</taxon>
        <taxon>Alphaproteobacteria</taxon>
        <taxon>Hyphomicrobiales</taxon>
        <taxon>Nitrobacteraceae</taxon>
        <taxon>Rhodopseudomonas</taxon>
    </lineage>
</organism>
<dbReference type="EMBL" id="JACRJB010000014">
    <property type="protein sequence ID" value="MBI5128892.1"/>
    <property type="molecule type" value="Genomic_DNA"/>
</dbReference>
<protein>
    <submittedName>
        <fullName evidence="2">Uncharacterized protein</fullName>
    </submittedName>
</protein>
<feature type="compositionally biased region" description="Basic and acidic residues" evidence="1">
    <location>
        <begin position="61"/>
        <end position="72"/>
    </location>
</feature>
<proteinExistence type="predicted"/>
<comment type="caution">
    <text evidence="2">The sequence shown here is derived from an EMBL/GenBank/DDBJ whole genome shotgun (WGS) entry which is preliminary data.</text>
</comment>
<feature type="region of interest" description="Disordered" evidence="1">
    <location>
        <begin position="45"/>
        <end position="97"/>
    </location>
</feature>
<evidence type="ECO:0000256" key="1">
    <source>
        <dbReference type="SAM" id="MobiDB-lite"/>
    </source>
</evidence>
<feature type="compositionally biased region" description="Low complexity" evidence="1">
    <location>
        <begin position="75"/>
        <end position="87"/>
    </location>
</feature>
<name>A0A933RV95_RHOPL</name>
<sequence>MISSRSLPLNRLFRRSIALAHVLLLGAWVEQRDAVVVPYNHPANPHAPAAPPIAIPGMRGPELKEIIPDPAKETPSSPRSSGSSSSGDGARTQHQHF</sequence>
<accession>A0A933RV95</accession>
<dbReference type="AlphaFoldDB" id="A0A933RV95"/>
<dbReference type="Proteomes" id="UP000782519">
    <property type="component" value="Unassembled WGS sequence"/>
</dbReference>
<gene>
    <name evidence="2" type="ORF">HZA66_05580</name>
</gene>
<reference evidence="2" key="1">
    <citation type="submission" date="2020-07" db="EMBL/GenBank/DDBJ databases">
        <title>Huge and variable diversity of episymbiotic CPR bacteria and DPANN archaea in groundwater ecosystems.</title>
        <authorList>
            <person name="He C.Y."/>
            <person name="Keren R."/>
            <person name="Whittaker M."/>
            <person name="Farag I.F."/>
            <person name="Doudna J."/>
            <person name="Cate J.H.D."/>
            <person name="Banfield J.F."/>
        </authorList>
    </citation>
    <scope>NUCLEOTIDE SEQUENCE</scope>
    <source>
        <strain evidence="2">NC_groundwater_1818_Pr3_B-0.1um_66_35</strain>
    </source>
</reference>